<reference evidence="1 2" key="1">
    <citation type="submission" date="2017-03" db="EMBL/GenBank/DDBJ databases">
        <title>Phylogenomics and comparative genomics of Lactobacillus salivarius, a mammalian gut commensal.</title>
        <authorList>
            <person name="Harris H.M."/>
        </authorList>
    </citation>
    <scope>NUCLEOTIDE SEQUENCE [LARGE SCALE GENOMIC DNA]</scope>
    <source>
        <strain evidence="1 2">LMG 14477</strain>
    </source>
</reference>
<dbReference type="EMBL" id="NBEB01000038">
    <property type="protein sequence ID" value="OQQ84870.1"/>
    <property type="molecule type" value="Genomic_DNA"/>
</dbReference>
<dbReference type="Proteomes" id="UP000192638">
    <property type="component" value="Unassembled WGS sequence"/>
</dbReference>
<name>A0A1V9QVT3_9LACO</name>
<dbReference type="AlphaFoldDB" id="A0A1V9QVT3"/>
<evidence type="ECO:0000313" key="1">
    <source>
        <dbReference type="EMBL" id="OQQ84870.1"/>
    </source>
</evidence>
<sequence>MYYIIYIGYEIGLATLLISLVECWKAGRRSINTDTTEAELMTTRIRLECLKLAWLWLFLH</sequence>
<comment type="caution">
    <text evidence="1">The sequence shown here is derived from an EMBL/GenBank/DDBJ whole genome shotgun (WGS) entry which is preliminary data.</text>
</comment>
<proteinExistence type="predicted"/>
<protein>
    <submittedName>
        <fullName evidence="1">Uncharacterized protein</fullName>
    </submittedName>
</protein>
<gene>
    <name evidence="1" type="ORF">B6U60_03370</name>
</gene>
<evidence type="ECO:0000313" key="2">
    <source>
        <dbReference type="Proteomes" id="UP000192638"/>
    </source>
</evidence>
<organism evidence="1 2">
    <name type="scientific">Ligilactobacillus salivarius</name>
    <dbReference type="NCBI Taxonomy" id="1624"/>
    <lineage>
        <taxon>Bacteria</taxon>
        <taxon>Bacillati</taxon>
        <taxon>Bacillota</taxon>
        <taxon>Bacilli</taxon>
        <taxon>Lactobacillales</taxon>
        <taxon>Lactobacillaceae</taxon>
        <taxon>Ligilactobacillus</taxon>
    </lineage>
</organism>
<accession>A0A1V9QVT3</accession>